<reference evidence="4" key="1">
    <citation type="submission" date="2016-02" db="EMBL/GenBank/DDBJ databases">
        <authorList>
            <person name="Holder M.E."/>
            <person name="Ajami N.J."/>
            <person name="Petrosino J.F."/>
        </authorList>
    </citation>
    <scope>NUCLEOTIDE SEQUENCE [LARGE SCALE GENOMIC DNA]</scope>
    <source>
        <strain evidence="4">CCUG 36733</strain>
    </source>
</reference>
<keyword evidence="2" id="KW-0812">Transmembrane</keyword>
<evidence type="ECO:0008006" key="5">
    <source>
        <dbReference type="Google" id="ProtNLM"/>
    </source>
</evidence>
<dbReference type="InterPro" id="IPR050583">
    <property type="entry name" value="Mycobacterial_A85_antigen"/>
</dbReference>
<dbReference type="STRING" id="111015.AXF14_02650"/>
<gene>
    <name evidence="3" type="ORF">AXF14_02650</name>
</gene>
<feature type="transmembrane region" description="Helical" evidence="2">
    <location>
        <begin position="439"/>
        <end position="465"/>
    </location>
</feature>
<protein>
    <recommendedName>
        <fullName evidence="5">Esterase</fullName>
    </recommendedName>
</protein>
<evidence type="ECO:0000313" key="4">
    <source>
        <dbReference type="Proteomes" id="UP000065220"/>
    </source>
</evidence>
<dbReference type="Proteomes" id="UP000065220">
    <property type="component" value="Chromosome"/>
</dbReference>
<name>A0A0X8JD57_ACTRD</name>
<feature type="region of interest" description="Disordered" evidence="1">
    <location>
        <begin position="32"/>
        <end position="51"/>
    </location>
</feature>
<dbReference type="Pfam" id="PF00756">
    <property type="entry name" value="Esterase"/>
    <property type="match status" value="1"/>
</dbReference>
<keyword evidence="4" id="KW-1185">Reference proteome</keyword>
<keyword evidence="2" id="KW-1133">Transmembrane helix</keyword>
<evidence type="ECO:0000256" key="1">
    <source>
        <dbReference type="SAM" id="MobiDB-lite"/>
    </source>
</evidence>
<accession>A0A0X8JD57</accession>
<dbReference type="SUPFAM" id="SSF53474">
    <property type="entry name" value="alpha/beta-Hydrolases"/>
    <property type="match status" value="1"/>
</dbReference>
<dbReference type="PANTHER" id="PTHR48098">
    <property type="entry name" value="ENTEROCHELIN ESTERASE-RELATED"/>
    <property type="match status" value="1"/>
</dbReference>
<feature type="transmembrane region" description="Helical" evidence="2">
    <location>
        <begin position="486"/>
        <end position="513"/>
    </location>
</feature>
<feature type="compositionally biased region" description="Gly residues" evidence="1">
    <location>
        <begin position="38"/>
        <end position="51"/>
    </location>
</feature>
<dbReference type="KEGG" id="ard:AXF14_02650"/>
<proteinExistence type="predicted"/>
<evidence type="ECO:0000256" key="2">
    <source>
        <dbReference type="SAM" id="Phobius"/>
    </source>
</evidence>
<dbReference type="InterPro" id="IPR029058">
    <property type="entry name" value="AB_hydrolase_fold"/>
</dbReference>
<dbReference type="AlphaFoldDB" id="A0A0X8JD57"/>
<sequence length="531" mass="52905">MAVGGLLINRHGQYLQTVGDLVGVHATESTDSASAAASGGGSAAAPGGAGVSGATRRLAAATEEVARSAVGDRGTVAAVPTTQADAPAEPARAATAAPTATTAAPSTTSTGPALVGDVRPLAAAAQLDAVPASAWRATFTKGADGVLTATWTGPVSGISLEVKVVVPSGYSAADGRGYGVIEALHGYRGTPDSMIGALESPSALQAAIDAHRIPPSIIVIPSLNADDNAHDCANLAGRPAVGTWVAQEIPRMVRASFPNVTGQREGWMALGISAGAYCAGWAALAQPETFGSAAVMSSYDRPAEGGLATSGDAVADAYTLSHLLAASHPVLGTRFYALGAQDDALKSAQTAWSMAEAVHAPDTVTTDTPPTGGHAWSLWSARFPAVLAWWGSDPAVWNAVEGAAPSTSATRTADAALLGTITDTPRSQRNAGPVTPGTWAPVGAPVLGVAAAASALCVAALILVARRRGRVLAAVRAGERRRAGPVLAVSGWAGRVVLVAGCAVVIACALGLAGNAVTGYCTTWAAILASF</sequence>
<keyword evidence="2" id="KW-0472">Membrane</keyword>
<dbReference type="Gene3D" id="3.40.50.1820">
    <property type="entry name" value="alpha/beta hydrolase"/>
    <property type="match status" value="1"/>
</dbReference>
<feature type="region of interest" description="Disordered" evidence="1">
    <location>
        <begin position="83"/>
        <end position="110"/>
    </location>
</feature>
<organism evidence="3 4">
    <name type="scientific">Actinomyces radicidentis</name>
    <dbReference type="NCBI Taxonomy" id="111015"/>
    <lineage>
        <taxon>Bacteria</taxon>
        <taxon>Bacillati</taxon>
        <taxon>Actinomycetota</taxon>
        <taxon>Actinomycetes</taxon>
        <taxon>Actinomycetales</taxon>
        <taxon>Actinomycetaceae</taxon>
        <taxon>Actinomyces</taxon>
    </lineage>
</organism>
<dbReference type="PANTHER" id="PTHR48098:SF1">
    <property type="entry name" value="DIACYLGLYCEROL ACYLTRANSFERASE_MYCOLYLTRANSFERASE AG85A"/>
    <property type="match status" value="1"/>
</dbReference>
<dbReference type="InterPro" id="IPR000801">
    <property type="entry name" value="Esterase-like"/>
</dbReference>
<dbReference type="GO" id="GO:0016747">
    <property type="term" value="F:acyltransferase activity, transferring groups other than amino-acyl groups"/>
    <property type="evidence" value="ECO:0007669"/>
    <property type="project" value="TreeGrafter"/>
</dbReference>
<dbReference type="EMBL" id="CP014228">
    <property type="protein sequence ID" value="AMD86700.1"/>
    <property type="molecule type" value="Genomic_DNA"/>
</dbReference>
<evidence type="ECO:0000313" key="3">
    <source>
        <dbReference type="EMBL" id="AMD86700.1"/>
    </source>
</evidence>